<dbReference type="InterPro" id="IPR018060">
    <property type="entry name" value="HTH_AraC"/>
</dbReference>
<dbReference type="InterPro" id="IPR009057">
    <property type="entry name" value="Homeodomain-like_sf"/>
</dbReference>
<dbReference type="SUPFAM" id="SSF51215">
    <property type="entry name" value="Regulatory protein AraC"/>
    <property type="match status" value="1"/>
</dbReference>
<keyword evidence="3" id="KW-0804">Transcription</keyword>
<dbReference type="Pfam" id="PF02311">
    <property type="entry name" value="AraC_binding"/>
    <property type="match status" value="1"/>
</dbReference>
<dbReference type="PROSITE" id="PS01124">
    <property type="entry name" value="HTH_ARAC_FAMILY_2"/>
    <property type="match status" value="1"/>
</dbReference>
<name>A0A8A7KA18_9FIRM</name>
<dbReference type="InterPro" id="IPR003313">
    <property type="entry name" value="AraC-bd"/>
</dbReference>
<dbReference type="RefSeq" id="WP_230869662.1">
    <property type="nucleotide sequence ID" value="NZ_CP046640.1"/>
</dbReference>
<dbReference type="Proteomes" id="UP000665020">
    <property type="component" value="Chromosome"/>
</dbReference>
<dbReference type="Pfam" id="PF12833">
    <property type="entry name" value="HTH_18"/>
    <property type="match status" value="1"/>
</dbReference>
<dbReference type="PANTHER" id="PTHR46796">
    <property type="entry name" value="HTH-TYPE TRANSCRIPTIONAL ACTIVATOR RHAS-RELATED"/>
    <property type="match status" value="1"/>
</dbReference>
<dbReference type="Gene3D" id="1.10.10.60">
    <property type="entry name" value="Homeodomain-like"/>
    <property type="match status" value="1"/>
</dbReference>
<dbReference type="SMART" id="SM00342">
    <property type="entry name" value="HTH_ARAC"/>
    <property type="match status" value="1"/>
</dbReference>
<dbReference type="AlphaFoldDB" id="A0A8A7KA18"/>
<gene>
    <name evidence="5" type="ORF">GM661_08880</name>
</gene>
<evidence type="ECO:0000313" key="6">
    <source>
        <dbReference type="Proteomes" id="UP000665020"/>
    </source>
</evidence>
<protein>
    <submittedName>
        <fullName evidence="5">Helix-turn-helix domain-containing protein</fullName>
    </submittedName>
</protein>
<dbReference type="KEGG" id="ifn:GM661_08880"/>
<proteinExistence type="predicted"/>
<dbReference type="PRINTS" id="PR00032">
    <property type="entry name" value="HTHARAC"/>
</dbReference>
<dbReference type="GO" id="GO:0043565">
    <property type="term" value="F:sequence-specific DNA binding"/>
    <property type="evidence" value="ECO:0007669"/>
    <property type="project" value="InterPro"/>
</dbReference>
<evidence type="ECO:0000259" key="4">
    <source>
        <dbReference type="PROSITE" id="PS01124"/>
    </source>
</evidence>
<accession>A0A8A7KA18</accession>
<dbReference type="InterPro" id="IPR050204">
    <property type="entry name" value="AraC_XylS_family_regulators"/>
</dbReference>
<reference evidence="5" key="1">
    <citation type="submission" date="2019-12" db="EMBL/GenBank/DDBJ databases">
        <authorList>
            <person name="zhang j."/>
            <person name="sun C.M."/>
        </authorList>
    </citation>
    <scope>NUCLEOTIDE SEQUENCE</scope>
    <source>
        <strain evidence="5">NS-1</strain>
    </source>
</reference>
<keyword evidence="1" id="KW-0805">Transcription regulation</keyword>
<evidence type="ECO:0000256" key="2">
    <source>
        <dbReference type="ARBA" id="ARBA00023125"/>
    </source>
</evidence>
<dbReference type="InterPro" id="IPR020449">
    <property type="entry name" value="Tscrpt_reg_AraC-type_HTH"/>
</dbReference>
<dbReference type="SUPFAM" id="SSF46689">
    <property type="entry name" value="Homeodomain-like"/>
    <property type="match status" value="2"/>
</dbReference>
<dbReference type="GO" id="GO:0003700">
    <property type="term" value="F:DNA-binding transcription factor activity"/>
    <property type="evidence" value="ECO:0007669"/>
    <property type="project" value="InterPro"/>
</dbReference>
<dbReference type="EMBL" id="CP046640">
    <property type="protein sequence ID" value="QTL98080.1"/>
    <property type="molecule type" value="Genomic_DNA"/>
</dbReference>
<dbReference type="InterPro" id="IPR037923">
    <property type="entry name" value="HTH-like"/>
</dbReference>
<organism evidence="5 6">
    <name type="scientific">Iocasia fonsfrigidae</name>
    <dbReference type="NCBI Taxonomy" id="2682810"/>
    <lineage>
        <taxon>Bacteria</taxon>
        <taxon>Bacillati</taxon>
        <taxon>Bacillota</taxon>
        <taxon>Clostridia</taxon>
        <taxon>Halanaerobiales</taxon>
        <taxon>Halanaerobiaceae</taxon>
        <taxon>Iocasia</taxon>
    </lineage>
</organism>
<evidence type="ECO:0000313" key="5">
    <source>
        <dbReference type="EMBL" id="QTL98080.1"/>
    </source>
</evidence>
<keyword evidence="2" id="KW-0238">DNA-binding</keyword>
<sequence length="265" mass="31580">MLSYYSDKNIDIFEIKKCLNVMQSEKAHFHHELSIALIDRGGTSVKFENKTYNFTAKDLIIFPPGLVHCCNPYSLENWGFTMVYLDYGWFKGIFKLEFKENEVFSYKLSRGEYLRLKNNLLFLEKRVDYISKKKCLIRILEKYLIQNMRKFNDIRIDLLEKERIKRVREYIEDNINQKVTLNELSNFSGISKYHLMRTFKKMYKVSPLTYQRNLRFNLAKKGLKEGGDISKIAVSLGYYDQSHFTNEFKKFSGTTPDDYRKNLCI</sequence>
<evidence type="ECO:0000256" key="1">
    <source>
        <dbReference type="ARBA" id="ARBA00023015"/>
    </source>
</evidence>
<keyword evidence="6" id="KW-1185">Reference proteome</keyword>
<evidence type="ECO:0000256" key="3">
    <source>
        <dbReference type="ARBA" id="ARBA00023163"/>
    </source>
</evidence>
<feature type="domain" description="HTH araC/xylS-type" evidence="4">
    <location>
        <begin position="165"/>
        <end position="262"/>
    </location>
</feature>